<comment type="caution">
    <text evidence="1">The sequence shown here is derived from an EMBL/GenBank/DDBJ whole genome shotgun (WGS) entry which is preliminary data.</text>
</comment>
<proteinExistence type="predicted"/>
<protein>
    <submittedName>
        <fullName evidence="1">Uncharacterized protein</fullName>
    </submittedName>
</protein>
<dbReference type="Proteomes" id="UP001162992">
    <property type="component" value="Chromosome 22"/>
</dbReference>
<keyword evidence="2" id="KW-1185">Reference proteome</keyword>
<reference evidence="2" key="1">
    <citation type="journal article" date="2024" name="Proc. Natl. Acad. Sci. U.S.A.">
        <title>Extraordinary preservation of gene collinearity over three hundred million years revealed in homosporous lycophytes.</title>
        <authorList>
            <person name="Li C."/>
            <person name="Wickell D."/>
            <person name="Kuo L.Y."/>
            <person name="Chen X."/>
            <person name="Nie B."/>
            <person name="Liao X."/>
            <person name="Peng D."/>
            <person name="Ji J."/>
            <person name="Jenkins J."/>
            <person name="Williams M."/>
            <person name="Shu S."/>
            <person name="Plott C."/>
            <person name="Barry K."/>
            <person name="Rajasekar S."/>
            <person name="Grimwood J."/>
            <person name="Han X."/>
            <person name="Sun S."/>
            <person name="Hou Z."/>
            <person name="He W."/>
            <person name="Dai G."/>
            <person name="Sun C."/>
            <person name="Schmutz J."/>
            <person name="Leebens-Mack J.H."/>
            <person name="Li F.W."/>
            <person name="Wang L."/>
        </authorList>
    </citation>
    <scope>NUCLEOTIDE SEQUENCE [LARGE SCALE GENOMIC DNA]</scope>
    <source>
        <strain evidence="2">cv. PW_Plant_1</strain>
    </source>
</reference>
<evidence type="ECO:0000313" key="1">
    <source>
        <dbReference type="EMBL" id="KAJ7516431.1"/>
    </source>
</evidence>
<gene>
    <name evidence="1" type="ORF">O6H91_22G057800</name>
</gene>
<sequence>MALAPKSFALDQSQIKWEFSFTQLKSISTRVSASQSPARPHDPTLDEESSQVTPKARACSIPQVLECPPAPRKKRAVGKRRIARATAFFNPPDLELFFTHDKRHCRKQLMP</sequence>
<accession>A0ACC2AG31</accession>
<name>A0ACC2AG31_DIPCM</name>
<evidence type="ECO:0000313" key="2">
    <source>
        <dbReference type="Proteomes" id="UP001162992"/>
    </source>
</evidence>
<organism evidence="1 2">
    <name type="scientific">Diphasiastrum complanatum</name>
    <name type="common">Issler's clubmoss</name>
    <name type="synonym">Lycopodium complanatum</name>
    <dbReference type="NCBI Taxonomy" id="34168"/>
    <lineage>
        <taxon>Eukaryota</taxon>
        <taxon>Viridiplantae</taxon>
        <taxon>Streptophyta</taxon>
        <taxon>Embryophyta</taxon>
        <taxon>Tracheophyta</taxon>
        <taxon>Lycopodiopsida</taxon>
        <taxon>Lycopodiales</taxon>
        <taxon>Lycopodiaceae</taxon>
        <taxon>Lycopodioideae</taxon>
        <taxon>Diphasiastrum</taxon>
    </lineage>
</organism>
<dbReference type="EMBL" id="CM055113">
    <property type="protein sequence ID" value="KAJ7516431.1"/>
    <property type="molecule type" value="Genomic_DNA"/>
</dbReference>